<sequence length="229" mass="25432">EKRKDGWKERGKEGRIRRGREGGSEGGHGNRKEGKRWKEGGREGRIRRGREGGKEEGRPRSTYRPQLALHLTCSGPQLLGPILPRPPHPSESSSPMGPEQVFQACCCCTNNTRPSFTTPPHTHTPSPCHMKEAQTTHLRFLQLSIRLAGTHLGFLLKRFDTLPGSEELRCSPALQSRPHPRPAFYREPVGAFLPSSPQRMGGGHFIKKFGGTVAMAEDSHLHVVLTRAS</sequence>
<proteinExistence type="predicted"/>
<comment type="caution">
    <text evidence="2">The sequence shown here is derived from an EMBL/GenBank/DDBJ whole genome shotgun (WGS) entry which is preliminary data.</text>
</comment>
<accession>V8N2Y6</accession>
<name>V8N2Y6_OPHHA</name>
<gene>
    <name evidence="2" type="ORF">L345_17799</name>
</gene>
<dbReference type="Proteomes" id="UP000018936">
    <property type="component" value="Unassembled WGS sequence"/>
</dbReference>
<evidence type="ECO:0000313" key="2">
    <source>
        <dbReference type="EMBL" id="ETE56490.1"/>
    </source>
</evidence>
<feature type="region of interest" description="Disordered" evidence="1">
    <location>
        <begin position="1"/>
        <end position="63"/>
    </location>
</feature>
<feature type="non-terminal residue" evidence="2">
    <location>
        <position position="1"/>
    </location>
</feature>
<feature type="compositionally biased region" description="Basic and acidic residues" evidence="1">
    <location>
        <begin position="1"/>
        <end position="59"/>
    </location>
</feature>
<dbReference type="EMBL" id="AZIM01020480">
    <property type="protein sequence ID" value="ETE56490.1"/>
    <property type="molecule type" value="Genomic_DNA"/>
</dbReference>
<protein>
    <submittedName>
        <fullName evidence="2">Uncharacterized protein</fullName>
    </submittedName>
</protein>
<reference evidence="2 3" key="1">
    <citation type="journal article" date="2013" name="Proc. Natl. Acad. Sci. U.S.A.">
        <title>The king cobra genome reveals dynamic gene evolution and adaptation in the snake venom system.</title>
        <authorList>
            <person name="Vonk F.J."/>
            <person name="Casewell N.R."/>
            <person name="Henkel C.V."/>
            <person name="Heimberg A.M."/>
            <person name="Jansen H.J."/>
            <person name="McCleary R.J."/>
            <person name="Kerkkamp H.M."/>
            <person name="Vos R.A."/>
            <person name="Guerreiro I."/>
            <person name="Calvete J.J."/>
            <person name="Wuster W."/>
            <person name="Woods A.E."/>
            <person name="Logan J.M."/>
            <person name="Harrison R.A."/>
            <person name="Castoe T.A."/>
            <person name="de Koning A.P."/>
            <person name="Pollock D.D."/>
            <person name="Yandell M."/>
            <person name="Calderon D."/>
            <person name="Renjifo C."/>
            <person name="Currier R.B."/>
            <person name="Salgado D."/>
            <person name="Pla D."/>
            <person name="Sanz L."/>
            <person name="Hyder A.S."/>
            <person name="Ribeiro J.M."/>
            <person name="Arntzen J.W."/>
            <person name="van den Thillart G.E."/>
            <person name="Boetzer M."/>
            <person name="Pirovano W."/>
            <person name="Dirks R.P."/>
            <person name="Spaink H.P."/>
            <person name="Duboule D."/>
            <person name="McGlinn E."/>
            <person name="Kini R.M."/>
            <person name="Richardson M.K."/>
        </authorList>
    </citation>
    <scope>NUCLEOTIDE SEQUENCE</scope>
    <source>
        <tissue evidence="2">Blood</tissue>
    </source>
</reference>
<evidence type="ECO:0000313" key="3">
    <source>
        <dbReference type="Proteomes" id="UP000018936"/>
    </source>
</evidence>
<keyword evidence="3" id="KW-1185">Reference proteome</keyword>
<organism evidence="2 3">
    <name type="scientific">Ophiophagus hannah</name>
    <name type="common">King cobra</name>
    <name type="synonym">Naja hannah</name>
    <dbReference type="NCBI Taxonomy" id="8665"/>
    <lineage>
        <taxon>Eukaryota</taxon>
        <taxon>Metazoa</taxon>
        <taxon>Chordata</taxon>
        <taxon>Craniata</taxon>
        <taxon>Vertebrata</taxon>
        <taxon>Euteleostomi</taxon>
        <taxon>Lepidosauria</taxon>
        <taxon>Squamata</taxon>
        <taxon>Bifurcata</taxon>
        <taxon>Unidentata</taxon>
        <taxon>Episquamata</taxon>
        <taxon>Toxicofera</taxon>
        <taxon>Serpentes</taxon>
        <taxon>Colubroidea</taxon>
        <taxon>Elapidae</taxon>
        <taxon>Elapinae</taxon>
        <taxon>Ophiophagus</taxon>
    </lineage>
</organism>
<dbReference type="AlphaFoldDB" id="V8N2Y6"/>
<evidence type="ECO:0000256" key="1">
    <source>
        <dbReference type="SAM" id="MobiDB-lite"/>
    </source>
</evidence>